<evidence type="ECO:0000313" key="6">
    <source>
        <dbReference type="Proteomes" id="UP000595374"/>
    </source>
</evidence>
<dbReference type="Gene3D" id="3.40.50.720">
    <property type="entry name" value="NAD(P)-binding Rossmann-like Domain"/>
    <property type="match status" value="1"/>
</dbReference>
<dbReference type="SMART" id="SM00822">
    <property type="entry name" value="PKS_KR"/>
    <property type="match status" value="1"/>
</dbReference>
<dbReference type="PANTHER" id="PTHR44196">
    <property type="entry name" value="DEHYDROGENASE/REDUCTASE SDR FAMILY MEMBER 7B"/>
    <property type="match status" value="1"/>
</dbReference>
<dbReference type="InterPro" id="IPR036291">
    <property type="entry name" value="NAD(P)-bd_dom_sf"/>
</dbReference>
<reference evidence="5 6" key="1">
    <citation type="submission" date="2020-12" db="EMBL/GenBank/DDBJ databases">
        <title>FDA dAtabase for Regulatory Grade micrObial Sequences (FDA-ARGOS): Supporting development and validation of Infectious Disease Dx tests.</title>
        <authorList>
            <person name="Sproer C."/>
            <person name="Gronow S."/>
            <person name="Severitt S."/>
            <person name="Schroder I."/>
            <person name="Tallon L."/>
            <person name="Sadzewicz L."/>
            <person name="Zhao X."/>
            <person name="Boylan J."/>
            <person name="Ott S."/>
            <person name="Bowen H."/>
            <person name="Vavikolanu K."/>
            <person name="Mehta A."/>
            <person name="Aluvathingal J."/>
            <person name="Nadendla S."/>
            <person name="Lowell S."/>
            <person name="Myers T."/>
            <person name="Yan Y."/>
            <person name="Sichtig H."/>
        </authorList>
    </citation>
    <scope>NUCLEOTIDE SEQUENCE [LARGE SCALE GENOMIC DNA]</scope>
    <source>
        <strain evidence="5 6">FDAARGOS_990</strain>
    </source>
</reference>
<dbReference type="CDD" id="cd05233">
    <property type="entry name" value="SDR_c"/>
    <property type="match status" value="1"/>
</dbReference>
<organism evidence="5 6">
    <name type="scientific">Brevibacterium casei</name>
    <dbReference type="NCBI Taxonomy" id="33889"/>
    <lineage>
        <taxon>Bacteria</taxon>
        <taxon>Bacillati</taxon>
        <taxon>Actinomycetota</taxon>
        <taxon>Actinomycetes</taxon>
        <taxon>Micrococcales</taxon>
        <taxon>Brevibacteriaceae</taxon>
        <taxon>Brevibacterium</taxon>
    </lineage>
</organism>
<protein>
    <submittedName>
        <fullName evidence="5">SDR family oxidoreductase</fullName>
    </submittedName>
</protein>
<comment type="similarity">
    <text evidence="1 3">Belongs to the short-chain dehydrogenases/reductases (SDR) family.</text>
</comment>
<dbReference type="AlphaFoldDB" id="A0A7T4DJN3"/>
<dbReference type="PRINTS" id="PR00080">
    <property type="entry name" value="SDRFAMILY"/>
</dbReference>
<dbReference type="Pfam" id="PF00106">
    <property type="entry name" value="adh_short"/>
    <property type="match status" value="1"/>
</dbReference>
<gene>
    <name evidence="5" type="ORF">I6H47_03390</name>
</gene>
<name>A0A7T4DJN3_9MICO</name>
<evidence type="ECO:0000256" key="3">
    <source>
        <dbReference type="RuleBase" id="RU000363"/>
    </source>
</evidence>
<dbReference type="PIRSF" id="PIRSF000126">
    <property type="entry name" value="11-beta-HSD1"/>
    <property type="match status" value="1"/>
</dbReference>
<evidence type="ECO:0000256" key="1">
    <source>
        <dbReference type="ARBA" id="ARBA00006484"/>
    </source>
</evidence>
<dbReference type="InterPro" id="IPR057326">
    <property type="entry name" value="KR_dom"/>
</dbReference>
<dbReference type="Proteomes" id="UP000595374">
    <property type="component" value="Chromosome"/>
</dbReference>
<dbReference type="SUPFAM" id="SSF51735">
    <property type="entry name" value="NAD(P)-binding Rossmann-fold domains"/>
    <property type="match status" value="1"/>
</dbReference>
<keyword evidence="2" id="KW-0560">Oxidoreductase</keyword>
<sequence length="259" mass="27088">MSRHALDVRGTTVLITGASSGLGAEFARQFAARGADLVLVARRRDRLEELARELETAHRITAHVLVHDLAEAAGVDGLLSDLTTGGIAVDSLVNNAGFGIAEPFADTAPERIDEMLAVNVVALTRLTRALLPQLTGVLVNIASTAAYQPTPGMAAYGATKAYVLSLTEAIAEETRSVPLRVLALSPGPTNTEFFAVAGSDFAGTGRFDTPEQVVAVAFAALEHRQPRSVISGFGNKVLAAGAGLLPRRIALKAARKALE</sequence>
<dbReference type="PROSITE" id="PS00061">
    <property type="entry name" value="ADH_SHORT"/>
    <property type="match status" value="1"/>
</dbReference>
<evidence type="ECO:0000313" key="5">
    <source>
        <dbReference type="EMBL" id="QQB15023.1"/>
    </source>
</evidence>
<proteinExistence type="inferred from homology"/>
<dbReference type="RefSeq" id="WP_198500054.1">
    <property type="nucleotide sequence ID" value="NZ_CP065989.1"/>
</dbReference>
<accession>A0A7T4DJN3</accession>
<dbReference type="EMBL" id="CP065989">
    <property type="protein sequence ID" value="QQB15023.1"/>
    <property type="molecule type" value="Genomic_DNA"/>
</dbReference>
<dbReference type="InterPro" id="IPR002347">
    <property type="entry name" value="SDR_fam"/>
</dbReference>
<dbReference type="InterPro" id="IPR020904">
    <property type="entry name" value="Sc_DH/Rdtase_CS"/>
</dbReference>
<dbReference type="PRINTS" id="PR00081">
    <property type="entry name" value="GDHRDH"/>
</dbReference>
<evidence type="ECO:0000256" key="2">
    <source>
        <dbReference type="ARBA" id="ARBA00023002"/>
    </source>
</evidence>
<evidence type="ECO:0000259" key="4">
    <source>
        <dbReference type="SMART" id="SM00822"/>
    </source>
</evidence>
<dbReference type="PANTHER" id="PTHR44196:SF2">
    <property type="entry name" value="SHORT-CHAIN DEHYDROGENASE-RELATED"/>
    <property type="match status" value="1"/>
</dbReference>
<feature type="domain" description="Ketoreductase" evidence="4">
    <location>
        <begin position="11"/>
        <end position="190"/>
    </location>
</feature>
<dbReference type="GO" id="GO:0016491">
    <property type="term" value="F:oxidoreductase activity"/>
    <property type="evidence" value="ECO:0007669"/>
    <property type="project" value="UniProtKB-KW"/>
</dbReference>
<dbReference type="GO" id="GO:0016020">
    <property type="term" value="C:membrane"/>
    <property type="evidence" value="ECO:0007669"/>
    <property type="project" value="TreeGrafter"/>
</dbReference>